<keyword evidence="5 6" id="KW-0472">Membrane</keyword>
<dbReference type="PANTHER" id="PTHR30250">
    <property type="entry name" value="PST FAMILY PREDICTED COLANIC ACID TRANSPORTER"/>
    <property type="match status" value="1"/>
</dbReference>
<feature type="transmembrane region" description="Helical" evidence="6">
    <location>
        <begin position="274"/>
        <end position="293"/>
    </location>
</feature>
<evidence type="ECO:0000256" key="3">
    <source>
        <dbReference type="ARBA" id="ARBA00022692"/>
    </source>
</evidence>
<dbReference type="RefSeq" id="WP_074521401.1">
    <property type="nucleotide sequence ID" value="NZ_FNHZ01000003.1"/>
</dbReference>
<dbReference type="InterPro" id="IPR050833">
    <property type="entry name" value="Poly_Biosynth_Transport"/>
</dbReference>
<feature type="transmembrane region" description="Helical" evidence="6">
    <location>
        <begin position="128"/>
        <end position="145"/>
    </location>
</feature>
<sequence length="507" mass="57369">MSKESRTKQTAKNMTWGFASQFVAMVLSFVSRTVFIRYLGAEYLGINSVFSDVLNLLSMADLGFNTAMAYSFYKPLAMKDEKKLAALVTFYSNVYRIIAISITVIGLILVPFLRVIVKTETDIPLLEVYYLFSLAGVIISYLFVYKTTILTADQKNYELTSINIYISFGKTFLQILALVLWQNYIVYLAIGVVLQFIRNLIATRKAEKYYPYIKNKEKLSKEDRESIYKNLRSVVIYKLSNTLFTGTDNIIISMIVGIGIAGLYSNYLMISQKLLLVLQIIFSALTASIGNVIAKENSQKRYEVFVSIQSLSFIMSGVITCGFFLVINDFITVWLGANYTLDFLTVVAITLNTYLSCILQPFWVYRDATGLYMKTKYVSLAGSILNIVLSVILGLWLGLAGILLATVISRLSSYFLYEPIVLFKDFFDKSATGYYTSIAKNALIALASCVLLKLLLDRFTIDSWPKLIVEIIFVGLVVSLIYIIFYHNTDGFKMISNKVKSFIKKRS</sequence>
<feature type="transmembrane region" description="Helical" evidence="6">
    <location>
        <begin position="313"/>
        <end position="337"/>
    </location>
</feature>
<dbReference type="PANTHER" id="PTHR30250:SF26">
    <property type="entry name" value="PSMA PROTEIN"/>
    <property type="match status" value="1"/>
</dbReference>
<evidence type="ECO:0000313" key="7">
    <source>
        <dbReference type="EMBL" id="SDM84435.1"/>
    </source>
</evidence>
<feature type="transmembrane region" description="Helical" evidence="6">
    <location>
        <begin position="434"/>
        <end position="455"/>
    </location>
</feature>
<evidence type="ECO:0000256" key="6">
    <source>
        <dbReference type="SAM" id="Phobius"/>
    </source>
</evidence>
<feature type="transmembrane region" description="Helical" evidence="6">
    <location>
        <begin position="21"/>
        <end position="41"/>
    </location>
</feature>
<reference evidence="8" key="1">
    <citation type="submission" date="2016-10" db="EMBL/GenBank/DDBJ databases">
        <authorList>
            <person name="Varghese N."/>
            <person name="Submissions S."/>
        </authorList>
    </citation>
    <scope>NUCLEOTIDE SEQUENCE [LARGE SCALE GENOMIC DNA]</scope>
    <source>
        <strain evidence="8">M83</strain>
    </source>
</reference>
<feature type="transmembrane region" description="Helical" evidence="6">
    <location>
        <begin position="94"/>
        <end position="116"/>
    </location>
</feature>
<dbReference type="Proteomes" id="UP000187651">
    <property type="component" value="Unassembled WGS sequence"/>
</dbReference>
<protein>
    <submittedName>
        <fullName evidence="7">Membrane protein involved in the export of O-antigen and teichoic acid</fullName>
    </submittedName>
</protein>
<accession>A0A1G9WK58</accession>
<feature type="transmembrane region" description="Helical" evidence="6">
    <location>
        <begin position="343"/>
        <end position="365"/>
    </location>
</feature>
<dbReference type="AlphaFoldDB" id="A0A1G9WK58"/>
<dbReference type="EMBL" id="FNHZ01000003">
    <property type="protein sequence ID" value="SDM84435.1"/>
    <property type="molecule type" value="Genomic_DNA"/>
</dbReference>
<name>A0A1G9WK58_9FIRM</name>
<evidence type="ECO:0000256" key="4">
    <source>
        <dbReference type="ARBA" id="ARBA00022989"/>
    </source>
</evidence>
<keyword evidence="4 6" id="KW-1133">Transmembrane helix</keyword>
<evidence type="ECO:0000256" key="1">
    <source>
        <dbReference type="ARBA" id="ARBA00004651"/>
    </source>
</evidence>
<feature type="transmembrane region" description="Helical" evidence="6">
    <location>
        <begin position="467"/>
        <end position="486"/>
    </location>
</feature>
<dbReference type="InterPro" id="IPR002797">
    <property type="entry name" value="Polysacc_synth"/>
</dbReference>
<evidence type="ECO:0000256" key="5">
    <source>
        <dbReference type="ARBA" id="ARBA00023136"/>
    </source>
</evidence>
<keyword evidence="2" id="KW-1003">Cell membrane</keyword>
<gene>
    <name evidence="7" type="ORF">SAMN05216544_1228</name>
</gene>
<evidence type="ECO:0000256" key="2">
    <source>
        <dbReference type="ARBA" id="ARBA00022475"/>
    </source>
</evidence>
<feature type="transmembrane region" description="Helical" evidence="6">
    <location>
        <begin position="377"/>
        <end position="408"/>
    </location>
</feature>
<feature type="transmembrane region" description="Helical" evidence="6">
    <location>
        <begin position="250"/>
        <end position="268"/>
    </location>
</feature>
<dbReference type="OrthoDB" id="8609648at2"/>
<comment type="subcellular location">
    <subcellularLocation>
        <location evidence="1">Cell membrane</location>
        <topology evidence="1">Multi-pass membrane protein</topology>
    </subcellularLocation>
</comment>
<proteinExistence type="predicted"/>
<keyword evidence="8" id="KW-1185">Reference proteome</keyword>
<dbReference type="GO" id="GO:0005886">
    <property type="term" value="C:plasma membrane"/>
    <property type="evidence" value="ECO:0007669"/>
    <property type="project" value="UniProtKB-SubCell"/>
</dbReference>
<organism evidence="7 8">
    <name type="scientific">Lachnospira pectinoschiza</name>
    <dbReference type="NCBI Taxonomy" id="28052"/>
    <lineage>
        <taxon>Bacteria</taxon>
        <taxon>Bacillati</taxon>
        <taxon>Bacillota</taxon>
        <taxon>Clostridia</taxon>
        <taxon>Lachnospirales</taxon>
        <taxon>Lachnospiraceae</taxon>
        <taxon>Lachnospira</taxon>
    </lineage>
</organism>
<dbReference type="Pfam" id="PF01943">
    <property type="entry name" value="Polysacc_synt"/>
    <property type="match status" value="1"/>
</dbReference>
<keyword evidence="3 6" id="KW-0812">Transmembrane</keyword>
<evidence type="ECO:0000313" key="8">
    <source>
        <dbReference type="Proteomes" id="UP000187651"/>
    </source>
</evidence>